<sequence>MITHKKRRFEEGLELPTHGSLSLDLGCPGDASTDMTATSCHVNSSSAPYKNNDCSSGGMFHNSVVTCGSAGSDGVDSGGCGGGSRSPHETEGRGLQDSPRSESSLSGTPSSVLGKFLVFVFSIGCFQRNRQDMRQESKSGNSKR</sequence>
<name>A0AAV4C5D4_9GAST</name>
<dbReference type="EMBL" id="BLXT01006238">
    <property type="protein sequence ID" value="GFO30521.1"/>
    <property type="molecule type" value="Genomic_DNA"/>
</dbReference>
<evidence type="ECO:0000313" key="3">
    <source>
        <dbReference type="Proteomes" id="UP000735302"/>
    </source>
</evidence>
<reference evidence="2 3" key="1">
    <citation type="journal article" date="2021" name="Elife">
        <title>Chloroplast acquisition without the gene transfer in kleptoplastic sea slugs, Plakobranchus ocellatus.</title>
        <authorList>
            <person name="Maeda T."/>
            <person name="Takahashi S."/>
            <person name="Yoshida T."/>
            <person name="Shimamura S."/>
            <person name="Takaki Y."/>
            <person name="Nagai Y."/>
            <person name="Toyoda A."/>
            <person name="Suzuki Y."/>
            <person name="Arimoto A."/>
            <person name="Ishii H."/>
            <person name="Satoh N."/>
            <person name="Nishiyama T."/>
            <person name="Hasebe M."/>
            <person name="Maruyama T."/>
            <person name="Minagawa J."/>
            <person name="Obokata J."/>
            <person name="Shigenobu S."/>
        </authorList>
    </citation>
    <scope>NUCLEOTIDE SEQUENCE [LARGE SCALE GENOMIC DNA]</scope>
</reference>
<dbReference type="AlphaFoldDB" id="A0AAV4C5D4"/>
<protein>
    <submittedName>
        <fullName evidence="2">Uncharacterized protein</fullName>
    </submittedName>
</protein>
<gene>
    <name evidence="2" type="ORF">PoB_005702600</name>
</gene>
<dbReference type="Proteomes" id="UP000735302">
    <property type="component" value="Unassembled WGS sequence"/>
</dbReference>
<accession>A0AAV4C5D4</accession>
<evidence type="ECO:0000256" key="1">
    <source>
        <dbReference type="SAM" id="MobiDB-lite"/>
    </source>
</evidence>
<organism evidence="2 3">
    <name type="scientific">Plakobranchus ocellatus</name>
    <dbReference type="NCBI Taxonomy" id="259542"/>
    <lineage>
        <taxon>Eukaryota</taxon>
        <taxon>Metazoa</taxon>
        <taxon>Spiralia</taxon>
        <taxon>Lophotrochozoa</taxon>
        <taxon>Mollusca</taxon>
        <taxon>Gastropoda</taxon>
        <taxon>Heterobranchia</taxon>
        <taxon>Euthyneura</taxon>
        <taxon>Panpulmonata</taxon>
        <taxon>Sacoglossa</taxon>
        <taxon>Placobranchoidea</taxon>
        <taxon>Plakobranchidae</taxon>
        <taxon>Plakobranchus</taxon>
    </lineage>
</organism>
<evidence type="ECO:0000313" key="2">
    <source>
        <dbReference type="EMBL" id="GFO30521.1"/>
    </source>
</evidence>
<keyword evidence="3" id="KW-1185">Reference proteome</keyword>
<feature type="region of interest" description="Disordered" evidence="1">
    <location>
        <begin position="73"/>
        <end position="109"/>
    </location>
</feature>
<comment type="caution">
    <text evidence="2">The sequence shown here is derived from an EMBL/GenBank/DDBJ whole genome shotgun (WGS) entry which is preliminary data.</text>
</comment>
<proteinExistence type="predicted"/>